<dbReference type="Proteomes" id="UP000218231">
    <property type="component" value="Unassembled WGS sequence"/>
</dbReference>
<keyword evidence="2" id="KW-1185">Reference proteome</keyword>
<evidence type="ECO:0000313" key="2">
    <source>
        <dbReference type="Proteomes" id="UP000218231"/>
    </source>
</evidence>
<dbReference type="Pfam" id="PF20721">
    <property type="entry name" value="C19orf12"/>
    <property type="match status" value="1"/>
</dbReference>
<gene>
    <name evidence="1" type="ORF">WR25_11432</name>
</gene>
<organism evidence="1 2">
    <name type="scientific">Diploscapter pachys</name>
    <dbReference type="NCBI Taxonomy" id="2018661"/>
    <lineage>
        <taxon>Eukaryota</taxon>
        <taxon>Metazoa</taxon>
        <taxon>Ecdysozoa</taxon>
        <taxon>Nematoda</taxon>
        <taxon>Chromadorea</taxon>
        <taxon>Rhabditida</taxon>
        <taxon>Rhabditina</taxon>
        <taxon>Rhabditomorpha</taxon>
        <taxon>Rhabditoidea</taxon>
        <taxon>Rhabditidae</taxon>
        <taxon>Diploscapter</taxon>
    </lineage>
</organism>
<comment type="caution">
    <text evidence="1">The sequence shown here is derived from an EMBL/GenBank/DDBJ whole genome shotgun (WGS) entry which is preliminary data.</text>
</comment>
<dbReference type="OrthoDB" id="5805760at2759"/>
<reference evidence="1 2" key="1">
    <citation type="journal article" date="2017" name="Curr. Biol.">
        <title>Genome architecture and evolution of a unichromosomal asexual nematode.</title>
        <authorList>
            <person name="Fradin H."/>
            <person name="Zegar C."/>
            <person name="Gutwein M."/>
            <person name="Lucas J."/>
            <person name="Kovtun M."/>
            <person name="Corcoran D."/>
            <person name="Baugh L.R."/>
            <person name="Kiontke K."/>
            <person name="Gunsalus K."/>
            <person name="Fitch D.H."/>
            <person name="Piano F."/>
        </authorList>
    </citation>
    <scope>NUCLEOTIDE SEQUENCE [LARGE SCALE GENOMIC DNA]</scope>
    <source>
        <strain evidence="1">PF1309</strain>
    </source>
</reference>
<dbReference type="EMBL" id="LIAE01010307">
    <property type="protein sequence ID" value="PAV63411.1"/>
    <property type="molecule type" value="Genomic_DNA"/>
</dbReference>
<accession>A0A2A2JP37</accession>
<proteinExistence type="predicted"/>
<sequence>MVPDTNFETPHIGCTSRVQPFEPYHIPCTELTDQFGLQNFDENYKELSNFLAKLQMFDKENDKKLRDTMLGVAKQTGYTAAGAVSGGLMFGPPGALVGSVIGAVVGYQMSEDYDNIITVLRGMSDEDKARLGTKVQGLVGAVSIEEFVRWIQNEGHRALLLGVLSEFARQAASKANVSY</sequence>
<evidence type="ECO:0008006" key="3">
    <source>
        <dbReference type="Google" id="ProtNLM"/>
    </source>
</evidence>
<dbReference type="InterPro" id="IPR033369">
    <property type="entry name" value="C19orf12"/>
</dbReference>
<dbReference type="AlphaFoldDB" id="A0A2A2JP37"/>
<evidence type="ECO:0000313" key="1">
    <source>
        <dbReference type="EMBL" id="PAV63411.1"/>
    </source>
</evidence>
<name>A0A2A2JP37_9BILA</name>
<protein>
    <recommendedName>
        <fullName evidence="3">Glycine zipper domain-containing protein</fullName>
    </recommendedName>
</protein>